<evidence type="ECO:0008006" key="3">
    <source>
        <dbReference type="Google" id="ProtNLM"/>
    </source>
</evidence>
<evidence type="ECO:0000313" key="2">
    <source>
        <dbReference type="Proteomes" id="UP000242715"/>
    </source>
</evidence>
<reference evidence="2" key="1">
    <citation type="journal article" date="2017" name="Front. Plant Sci.">
        <title>Climate Clever Clovers: New Paradigm to Reduce the Environmental Footprint of Ruminants by Breeding Low Methanogenic Forages Utilizing Haplotype Variation.</title>
        <authorList>
            <person name="Kaur P."/>
            <person name="Appels R."/>
            <person name="Bayer P.E."/>
            <person name="Keeble-Gagnere G."/>
            <person name="Wang J."/>
            <person name="Hirakawa H."/>
            <person name="Shirasawa K."/>
            <person name="Vercoe P."/>
            <person name="Stefanova K."/>
            <person name="Durmic Z."/>
            <person name="Nichols P."/>
            <person name="Revell C."/>
            <person name="Isobe S.N."/>
            <person name="Edwards D."/>
            <person name="Erskine W."/>
        </authorList>
    </citation>
    <scope>NUCLEOTIDE SEQUENCE [LARGE SCALE GENOMIC DNA]</scope>
    <source>
        <strain evidence="2">cv. Daliak</strain>
    </source>
</reference>
<dbReference type="GO" id="GO:0005742">
    <property type="term" value="C:mitochondrial outer membrane translocase complex"/>
    <property type="evidence" value="ECO:0007669"/>
    <property type="project" value="InterPro"/>
</dbReference>
<dbReference type="Proteomes" id="UP000242715">
    <property type="component" value="Unassembled WGS sequence"/>
</dbReference>
<name>A0A2Z6MX89_TRISU</name>
<protein>
    <recommendedName>
        <fullName evidence="3">Mitochondrial import receptor subunit TOM5 homolog</fullName>
    </recommendedName>
</protein>
<gene>
    <name evidence="1" type="ORF">TSUD_208110</name>
</gene>
<proteinExistence type="predicted"/>
<dbReference type="OrthoDB" id="5514856at2759"/>
<sequence>MADSIFSIQYLKALVNSQLYDDEKWDFNVKLLRAAGLFAGSIVLMRNYGDLMAI</sequence>
<dbReference type="PANTHER" id="PTHR37251">
    <property type="entry name" value="MITOCHONDRIAL IMPORT RECEPTOR SUBUNIT TOM5 HOMOLOG"/>
    <property type="match status" value="1"/>
</dbReference>
<dbReference type="PANTHER" id="PTHR37251:SF1">
    <property type="entry name" value="MITOCHONDRIAL IMPORT RECEPTOR SUBUNIT TOM5 HOMOLOG"/>
    <property type="match status" value="1"/>
</dbReference>
<dbReference type="InterPro" id="IPR034553">
    <property type="entry name" value="TOM5_viridi"/>
</dbReference>
<dbReference type="EMBL" id="DF973614">
    <property type="protein sequence ID" value="GAU36041.1"/>
    <property type="molecule type" value="Genomic_DNA"/>
</dbReference>
<keyword evidence="2" id="KW-1185">Reference proteome</keyword>
<accession>A0A2Z6MX89</accession>
<evidence type="ECO:0000313" key="1">
    <source>
        <dbReference type="EMBL" id="GAU36041.1"/>
    </source>
</evidence>
<organism evidence="1 2">
    <name type="scientific">Trifolium subterraneum</name>
    <name type="common">Subterranean clover</name>
    <dbReference type="NCBI Taxonomy" id="3900"/>
    <lineage>
        <taxon>Eukaryota</taxon>
        <taxon>Viridiplantae</taxon>
        <taxon>Streptophyta</taxon>
        <taxon>Embryophyta</taxon>
        <taxon>Tracheophyta</taxon>
        <taxon>Spermatophyta</taxon>
        <taxon>Magnoliopsida</taxon>
        <taxon>eudicotyledons</taxon>
        <taxon>Gunneridae</taxon>
        <taxon>Pentapetalae</taxon>
        <taxon>rosids</taxon>
        <taxon>fabids</taxon>
        <taxon>Fabales</taxon>
        <taxon>Fabaceae</taxon>
        <taxon>Papilionoideae</taxon>
        <taxon>50 kb inversion clade</taxon>
        <taxon>NPAAA clade</taxon>
        <taxon>Hologalegina</taxon>
        <taxon>IRL clade</taxon>
        <taxon>Trifolieae</taxon>
        <taxon>Trifolium</taxon>
    </lineage>
</organism>
<dbReference type="AlphaFoldDB" id="A0A2Z6MX89"/>